<proteinExistence type="predicted"/>
<feature type="compositionally biased region" description="Polar residues" evidence="1">
    <location>
        <begin position="140"/>
        <end position="153"/>
    </location>
</feature>
<dbReference type="EMBL" id="JAATIP010000221">
    <property type="protein sequence ID" value="KAF4358783.1"/>
    <property type="molecule type" value="Genomic_DNA"/>
</dbReference>
<sequence>MGKVMSEKDEELALFFEMRRLEKENEANNGLLLQLPNDNSNSDELDDLLLESNNSPKSPISKSVSSMPPQRKSRVEEFLNSENDKSDYDWLLTPPGTPLLPSLDLGSQRSATSQVENPSSRPTALRSRPANIQVEPASRRNISSKNPNLPSEKNSSSIGNRRPSSSEGPKTVTRRSATPTARPTLPLTTKPSRSSTPSSRASFPSSKNVAPQARSSTPTMSSARSSTPTRPFSRASTPSRSTARASTPTARPALPASKSTARSATPTRQPSTSLNAPGVSAPTGRASSASKLRPTISKSSATSRGPSPTVKSRPWKPSEMPGSSVNAPHNLKTTLPERPASASRVRPVVPVVKSISTVSGANGRQQSCSPSRGRSSHSTVATSNKNFNKHMSKSSCGDNDEVSPVVIGTQMVERVVNMRKLAPPKRDNDHSSHSYSSGKSQSADSLGFGRSLSKKSLDMALRHMDIRRSMQGGSLRPLVTAIPASSMYSIRSGPTKSRTISNSESPHATSSNASSEPSVNNASSGCLDGSDDIEGNDVGSDQGNSYSASRHW</sequence>
<feature type="compositionally biased region" description="Polar residues" evidence="1">
    <location>
        <begin position="489"/>
        <end position="524"/>
    </location>
</feature>
<feature type="compositionally biased region" description="Polar residues" evidence="1">
    <location>
        <begin position="539"/>
        <end position="552"/>
    </location>
</feature>
<dbReference type="PANTHER" id="PTHR31949:SF15">
    <property type="entry name" value="ENDOCHITINASE A-LIKE ISOFORM X1"/>
    <property type="match status" value="1"/>
</dbReference>
<feature type="compositionally biased region" description="Polar residues" evidence="1">
    <location>
        <begin position="285"/>
        <end position="310"/>
    </location>
</feature>
<feature type="compositionally biased region" description="Low complexity" evidence="1">
    <location>
        <begin position="338"/>
        <end position="352"/>
    </location>
</feature>
<dbReference type="PANTHER" id="PTHR31949">
    <property type="entry name" value="GASTRIC MUCIN-LIKE PROTEIN"/>
    <property type="match status" value="1"/>
</dbReference>
<comment type="caution">
    <text evidence="2">The sequence shown here is derived from an EMBL/GenBank/DDBJ whole genome shotgun (WGS) entry which is preliminary data.</text>
</comment>
<feature type="region of interest" description="Disordered" evidence="1">
    <location>
        <begin position="421"/>
        <end position="449"/>
    </location>
</feature>
<dbReference type="AlphaFoldDB" id="A0A7J6EK48"/>
<dbReference type="GO" id="GO:0043622">
    <property type="term" value="P:cortical microtubule organization"/>
    <property type="evidence" value="ECO:0007669"/>
    <property type="project" value="TreeGrafter"/>
</dbReference>
<feature type="compositionally biased region" description="Low complexity" evidence="1">
    <location>
        <begin position="50"/>
        <end position="69"/>
    </location>
</feature>
<feature type="region of interest" description="Disordered" evidence="1">
    <location>
        <begin position="31"/>
        <end position="402"/>
    </location>
</feature>
<reference evidence="2 3" key="1">
    <citation type="journal article" date="2020" name="bioRxiv">
        <title>Sequence and annotation of 42 cannabis genomes reveals extensive copy number variation in cannabinoid synthesis and pathogen resistance genes.</title>
        <authorList>
            <person name="Mckernan K.J."/>
            <person name="Helbert Y."/>
            <person name="Kane L.T."/>
            <person name="Ebling H."/>
            <person name="Zhang L."/>
            <person name="Liu B."/>
            <person name="Eaton Z."/>
            <person name="Mclaughlin S."/>
            <person name="Kingan S."/>
            <person name="Baybayan P."/>
            <person name="Concepcion G."/>
            <person name="Jordan M."/>
            <person name="Riva A."/>
            <person name="Barbazuk W."/>
            <person name="Harkins T."/>
        </authorList>
    </citation>
    <scope>NUCLEOTIDE SEQUENCE [LARGE SCALE GENOMIC DNA]</scope>
    <source>
        <strain evidence="3">cv. Jamaican Lion 4</strain>
        <tissue evidence="2">Leaf</tissue>
    </source>
</reference>
<feature type="compositionally biased region" description="Low complexity" evidence="1">
    <location>
        <begin position="91"/>
        <end position="107"/>
    </location>
</feature>
<feature type="compositionally biased region" description="Polar residues" evidence="1">
    <location>
        <begin position="258"/>
        <end position="275"/>
    </location>
</feature>
<dbReference type="Proteomes" id="UP000525078">
    <property type="component" value="Unassembled WGS sequence"/>
</dbReference>
<accession>A0A7J6EK48</accession>
<feature type="compositionally biased region" description="Low complexity" evidence="1">
    <location>
        <begin position="433"/>
        <end position="442"/>
    </location>
</feature>
<dbReference type="GO" id="GO:0055028">
    <property type="term" value="C:cortical microtubule"/>
    <property type="evidence" value="ECO:0007669"/>
    <property type="project" value="TreeGrafter"/>
</dbReference>
<feature type="compositionally biased region" description="Low complexity" evidence="1">
    <location>
        <begin position="363"/>
        <end position="378"/>
    </location>
</feature>
<feature type="compositionally biased region" description="Basic and acidic residues" evidence="1">
    <location>
        <begin position="73"/>
        <end position="88"/>
    </location>
</feature>
<feature type="region of interest" description="Disordered" evidence="1">
    <location>
        <begin position="489"/>
        <end position="552"/>
    </location>
</feature>
<feature type="compositionally biased region" description="Polar residues" evidence="1">
    <location>
        <begin position="108"/>
        <end position="122"/>
    </location>
</feature>
<feature type="compositionally biased region" description="Low complexity" evidence="1">
    <location>
        <begin position="154"/>
        <end position="166"/>
    </location>
</feature>
<evidence type="ECO:0000313" key="2">
    <source>
        <dbReference type="EMBL" id="KAF4358783.1"/>
    </source>
</evidence>
<protein>
    <submittedName>
        <fullName evidence="2">Uncharacterized protein</fullName>
    </submittedName>
</protein>
<feature type="compositionally biased region" description="Polar residues" evidence="1">
    <location>
        <begin position="321"/>
        <end position="333"/>
    </location>
</feature>
<evidence type="ECO:0000313" key="3">
    <source>
        <dbReference type="Proteomes" id="UP000525078"/>
    </source>
</evidence>
<feature type="compositionally biased region" description="Low complexity" evidence="1">
    <location>
        <begin position="174"/>
        <end position="257"/>
    </location>
</feature>
<gene>
    <name evidence="2" type="ORF">F8388_022550</name>
</gene>
<organism evidence="2 3">
    <name type="scientific">Cannabis sativa</name>
    <name type="common">Hemp</name>
    <name type="synonym">Marijuana</name>
    <dbReference type="NCBI Taxonomy" id="3483"/>
    <lineage>
        <taxon>Eukaryota</taxon>
        <taxon>Viridiplantae</taxon>
        <taxon>Streptophyta</taxon>
        <taxon>Embryophyta</taxon>
        <taxon>Tracheophyta</taxon>
        <taxon>Spermatophyta</taxon>
        <taxon>Magnoliopsida</taxon>
        <taxon>eudicotyledons</taxon>
        <taxon>Gunneridae</taxon>
        <taxon>Pentapetalae</taxon>
        <taxon>rosids</taxon>
        <taxon>fabids</taxon>
        <taxon>Rosales</taxon>
        <taxon>Cannabaceae</taxon>
        <taxon>Cannabis</taxon>
    </lineage>
</organism>
<evidence type="ECO:0000256" key="1">
    <source>
        <dbReference type="SAM" id="MobiDB-lite"/>
    </source>
</evidence>
<name>A0A7J6EK48_CANSA</name>